<dbReference type="Gene3D" id="2.60.20.10">
    <property type="entry name" value="Crystallins"/>
    <property type="match status" value="2"/>
</dbReference>
<evidence type="ECO:0000256" key="1">
    <source>
        <dbReference type="ARBA" id="ARBA00009646"/>
    </source>
</evidence>
<dbReference type="AlphaFoldDB" id="A0A401QFC1"/>
<dbReference type="SUPFAM" id="SSF49695">
    <property type="entry name" value="gamma-Crystallin-like"/>
    <property type="match status" value="2"/>
</dbReference>
<evidence type="ECO:0000259" key="3">
    <source>
        <dbReference type="PROSITE" id="PS50915"/>
    </source>
</evidence>
<comment type="similarity">
    <text evidence="1">Belongs to the beta/gamma-crystallin family.</text>
</comment>
<feature type="domain" description="Beta/gamma crystallin 'Greek key'" evidence="3">
    <location>
        <begin position="33"/>
        <end position="73"/>
    </location>
</feature>
<evidence type="ECO:0000313" key="5">
    <source>
        <dbReference type="Proteomes" id="UP000288216"/>
    </source>
</evidence>
<comment type="caution">
    <text evidence="4">The sequence shown here is derived from an EMBL/GenBank/DDBJ whole genome shotgun (WGS) entry which is preliminary data.</text>
</comment>
<name>A0A401QFC1_SCYTO</name>
<evidence type="ECO:0000313" key="4">
    <source>
        <dbReference type="EMBL" id="GCB84071.1"/>
    </source>
</evidence>
<proteinExistence type="inferred from homology"/>
<feature type="non-terminal residue" evidence="4">
    <location>
        <position position="1"/>
    </location>
</feature>
<dbReference type="Proteomes" id="UP000288216">
    <property type="component" value="Unassembled WGS sequence"/>
</dbReference>
<reference evidence="4 5" key="1">
    <citation type="journal article" date="2018" name="Nat. Ecol. Evol.">
        <title>Shark genomes provide insights into elasmobranch evolution and the origin of vertebrates.</title>
        <authorList>
            <person name="Hara Y"/>
            <person name="Yamaguchi K"/>
            <person name="Onimaru K"/>
            <person name="Kadota M"/>
            <person name="Koyanagi M"/>
            <person name="Keeley SD"/>
            <person name="Tatsumi K"/>
            <person name="Tanaka K"/>
            <person name="Motone F"/>
            <person name="Kageyama Y"/>
            <person name="Nozu R"/>
            <person name="Adachi N"/>
            <person name="Nishimura O"/>
            <person name="Nakagawa R"/>
            <person name="Tanegashima C"/>
            <person name="Kiyatake I"/>
            <person name="Matsumoto R"/>
            <person name="Murakumo K"/>
            <person name="Nishida K"/>
            <person name="Terakita A"/>
            <person name="Kuratani S"/>
            <person name="Sato K"/>
            <person name="Hyodo S Kuraku.S."/>
        </authorList>
    </citation>
    <scope>NUCLEOTIDE SEQUENCE [LARGE SCALE GENOMIC DNA]</scope>
</reference>
<dbReference type="PROSITE" id="PS50915">
    <property type="entry name" value="CRYSTALLIN_BETA_GAMMA"/>
    <property type="match status" value="1"/>
</dbReference>
<keyword evidence="5" id="KW-1185">Reference proteome</keyword>
<keyword evidence="2" id="KW-0677">Repeat</keyword>
<protein>
    <recommendedName>
        <fullName evidence="3">Beta/gamma crystallin 'Greek key' domain-containing protein</fullName>
    </recommendedName>
</protein>
<organism evidence="4 5">
    <name type="scientific">Scyliorhinus torazame</name>
    <name type="common">Cloudy catshark</name>
    <name type="synonym">Catulus torazame</name>
    <dbReference type="NCBI Taxonomy" id="75743"/>
    <lineage>
        <taxon>Eukaryota</taxon>
        <taxon>Metazoa</taxon>
        <taxon>Chordata</taxon>
        <taxon>Craniata</taxon>
        <taxon>Vertebrata</taxon>
        <taxon>Chondrichthyes</taxon>
        <taxon>Elasmobranchii</taxon>
        <taxon>Galeomorphii</taxon>
        <taxon>Galeoidea</taxon>
        <taxon>Carcharhiniformes</taxon>
        <taxon>Scyliorhinidae</taxon>
        <taxon>Scyliorhinus</taxon>
    </lineage>
</organism>
<dbReference type="EMBL" id="BFAA01058280">
    <property type="protein sequence ID" value="GCB84071.1"/>
    <property type="molecule type" value="Genomic_DNA"/>
</dbReference>
<dbReference type="InterPro" id="IPR001064">
    <property type="entry name" value="Beta/gamma_crystallin"/>
</dbReference>
<dbReference type="Gene3D" id="2.170.15.10">
    <property type="entry name" value="Proaerolysin, chain A, domain 3"/>
    <property type="match status" value="1"/>
</dbReference>
<dbReference type="OrthoDB" id="8603363at2759"/>
<accession>A0A401QFC1</accession>
<gene>
    <name evidence="4" type="ORF">scyTo_0024845</name>
</gene>
<evidence type="ECO:0000256" key="2">
    <source>
        <dbReference type="ARBA" id="ARBA00022737"/>
    </source>
</evidence>
<dbReference type="OMA" id="RCVSGRT"/>
<sequence length="382" mass="42855">PTESSLSLSVHSFASACTSIARTICHHLTDTKPKLILYEHTDFNGLFVVLQEQELNLLAKSFDNAASSLAVYGCPWKACTTPGCASDGENELEIFEEGCYSNLGNFSDLISAVVPLKQVLDDPRISVFTDTSLQGRNLTVKREVNLKYSDINNMASSHIVNSGVWVLSSNEHNNGFKMLAVVGTEFDYSQYGHRNFNDRVSYICPLSQGKPKVVNVSLNCEASSFNSSVELLNELVVTNKSPLEQLLSVTHDLKTELSVEEWFRFGEYTVLQVGTSFHMSISMFYDNFLLSLGVEMRQELVQGLWVEKGVTERRTRTVGRLVQFNVAVPTNKTVKALIRLEERRFDVPTLLTIQHGCQLIQEAATFTCIDRTYINVEYEMLD</sequence>
<dbReference type="InterPro" id="IPR011024">
    <property type="entry name" value="G_crystallin-like"/>
</dbReference>